<keyword evidence="1 4" id="KW-0349">Heme</keyword>
<feature type="signal peptide" evidence="5">
    <location>
        <begin position="1"/>
        <end position="33"/>
    </location>
</feature>
<dbReference type="eggNOG" id="COG4654">
    <property type="taxonomic scope" value="Bacteria"/>
</dbReference>
<gene>
    <name evidence="7" type="ordered locus">Rfer_2736</name>
</gene>
<sequence length="122" mass="12965">MENIAMKLSIPQKLVTLSVLGVAAAAFSGASYAAVDADAAVALAKKSDCLKCHAIDKDKKASSFKKIAEKWKGKPDAEAKLTDALTKAPKVKQKDGTEEEHKIIATKDAGEIKNVIGWILSQ</sequence>
<dbReference type="Gene3D" id="1.10.760.10">
    <property type="entry name" value="Cytochrome c-like domain"/>
    <property type="match status" value="1"/>
</dbReference>
<keyword evidence="3 4" id="KW-0408">Iron</keyword>
<feature type="chain" id="PRO_5004200051" evidence="5">
    <location>
        <begin position="34"/>
        <end position="122"/>
    </location>
</feature>
<dbReference type="InterPro" id="IPR009056">
    <property type="entry name" value="Cyt_c-like_dom"/>
</dbReference>
<evidence type="ECO:0000313" key="7">
    <source>
        <dbReference type="EMBL" id="ABD70449.1"/>
    </source>
</evidence>
<feature type="domain" description="Cytochrome c" evidence="6">
    <location>
        <begin position="35"/>
        <end position="122"/>
    </location>
</feature>
<dbReference type="OrthoDB" id="9007105at2"/>
<reference evidence="8" key="1">
    <citation type="submission" date="2006-02" db="EMBL/GenBank/DDBJ databases">
        <title>Complete sequence of chromosome of Rhodoferax ferrireducens DSM 15236.</title>
        <authorList>
            <person name="Copeland A."/>
            <person name="Lucas S."/>
            <person name="Lapidus A."/>
            <person name="Barry K."/>
            <person name="Detter J.C."/>
            <person name="Glavina del Rio T."/>
            <person name="Hammon N."/>
            <person name="Israni S."/>
            <person name="Pitluck S."/>
            <person name="Brettin T."/>
            <person name="Bruce D."/>
            <person name="Han C."/>
            <person name="Tapia R."/>
            <person name="Gilna P."/>
            <person name="Kiss H."/>
            <person name="Schmutz J."/>
            <person name="Larimer F."/>
            <person name="Land M."/>
            <person name="Kyrpides N."/>
            <person name="Ivanova N."/>
            <person name="Richardson P."/>
        </authorList>
    </citation>
    <scope>NUCLEOTIDE SEQUENCE [LARGE SCALE GENOMIC DNA]</scope>
    <source>
        <strain evidence="8">ATCC BAA-621 / DSM 15236 / T118</strain>
    </source>
</reference>
<dbReference type="PROSITE" id="PS51007">
    <property type="entry name" value="CYTC"/>
    <property type="match status" value="1"/>
</dbReference>
<dbReference type="AlphaFoldDB" id="Q21UV4"/>
<dbReference type="EMBL" id="CP000267">
    <property type="protein sequence ID" value="ABD70449.1"/>
    <property type="molecule type" value="Genomic_DNA"/>
</dbReference>
<evidence type="ECO:0000256" key="3">
    <source>
        <dbReference type="ARBA" id="ARBA00023004"/>
    </source>
</evidence>
<evidence type="ECO:0000313" key="8">
    <source>
        <dbReference type="Proteomes" id="UP000008332"/>
    </source>
</evidence>
<dbReference type="RefSeq" id="WP_011465015.1">
    <property type="nucleotide sequence ID" value="NC_007908.1"/>
</dbReference>
<evidence type="ECO:0000259" key="6">
    <source>
        <dbReference type="PROSITE" id="PS51007"/>
    </source>
</evidence>
<proteinExistence type="predicted"/>
<accession>Q21UV4</accession>
<dbReference type="GO" id="GO:0009055">
    <property type="term" value="F:electron transfer activity"/>
    <property type="evidence" value="ECO:0007669"/>
    <property type="project" value="InterPro"/>
</dbReference>
<dbReference type="STRING" id="338969.Rfer_2736"/>
<dbReference type="InterPro" id="IPR036909">
    <property type="entry name" value="Cyt_c-like_dom_sf"/>
</dbReference>
<dbReference type="GO" id="GO:0020037">
    <property type="term" value="F:heme binding"/>
    <property type="evidence" value="ECO:0007669"/>
    <property type="project" value="InterPro"/>
</dbReference>
<name>Q21UV4_ALBFT</name>
<keyword evidence="8" id="KW-1185">Reference proteome</keyword>
<keyword evidence="5" id="KW-0732">Signal</keyword>
<organism evidence="7 8">
    <name type="scientific">Albidiferax ferrireducens (strain ATCC BAA-621 / DSM 15236 / T118)</name>
    <name type="common">Rhodoferax ferrireducens</name>
    <dbReference type="NCBI Taxonomy" id="338969"/>
    <lineage>
        <taxon>Bacteria</taxon>
        <taxon>Pseudomonadati</taxon>
        <taxon>Pseudomonadota</taxon>
        <taxon>Betaproteobacteria</taxon>
        <taxon>Burkholderiales</taxon>
        <taxon>Comamonadaceae</taxon>
        <taxon>Rhodoferax</taxon>
    </lineage>
</organism>
<dbReference type="Proteomes" id="UP000008332">
    <property type="component" value="Chromosome"/>
</dbReference>
<dbReference type="KEGG" id="rfr:Rfer_2736"/>
<evidence type="ECO:0000256" key="2">
    <source>
        <dbReference type="ARBA" id="ARBA00022723"/>
    </source>
</evidence>
<dbReference type="GO" id="GO:0046872">
    <property type="term" value="F:metal ion binding"/>
    <property type="evidence" value="ECO:0007669"/>
    <property type="project" value="UniProtKB-KW"/>
</dbReference>
<dbReference type="Pfam" id="PF00034">
    <property type="entry name" value="Cytochrom_C"/>
    <property type="match status" value="1"/>
</dbReference>
<evidence type="ECO:0000256" key="1">
    <source>
        <dbReference type="ARBA" id="ARBA00022617"/>
    </source>
</evidence>
<dbReference type="SUPFAM" id="SSF46626">
    <property type="entry name" value="Cytochrome c"/>
    <property type="match status" value="1"/>
</dbReference>
<dbReference type="HOGENOM" id="CLU_133112_3_0_4"/>
<evidence type="ECO:0000256" key="4">
    <source>
        <dbReference type="PROSITE-ProRule" id="PRU00433"/>
    </source>
</evidence>
<keyword evidence="2 4" id="KW-0479">Metal-binding</keyword>
<evidence type="ECO:0000256" key="5">
    <source>
        <dbReference type="SAM" id="SignalP"/>
    </source>
</evidence>
<protein>
    <submittedName>
        <fullName evidence="7">Cytochrome c, class I</fullName>
    </submittedName>
</protein>